<sequence length="99" mass="11193">MKLEDQLAQFAIRTRLQWSHHEMGKSGLHKVGRLTCPYDAFINLRDPTTHIALSLLFFLSSISLLSPVLLDLTYLQLNSTFFLSLSLSLSLSPSQPFTL</sequence>
<name>A0A0M8P540_9EURO</name>
<dbReference type="EMBL" id="LHQQ01000148">
    <property type="protein sequence ID" value="KOS40881.1"/>
    <property type="molecule type" value="Genomic_DNA"/>
</dbReference>
<dbReference type="AlphaFoldDB" id="A0A0M8P540"/>
<keyword evidence="3" id="KW-1185">Reference proteome</keyword>
<gene>
    <name evidence="2" type="ORF">ACN38_g8246</name>
</gene>
<reference evidence="2 3" key="1">
    <citation type="submission" date="2015-08" db="EMBL/GenBank/DDBJ databases">
        <title>Genome sequencing of Penicillium nordicum.</title>
        <authorList>
            <person name="Nguyen H.D."/>
            <person name="Seifert K.A."/>
        </authorList>
    </citation>
    <scope>NUCLEOTIDE SEQUENCE [LARGE SCALE GENOMIC DNA]</scope>
    <source>
        <strain evidence="2 3">DAOMC 185683</strain>
    </source>
</reference>
<dbReference type="Proteomes" id="UP000037696">
    <property type="component" value="Unassembled WGS sequence"/>
</dbReference>
<accession>A0A0M8P540</accession>
<keyword evidence="1" id="KW-0812">Transmembrane</keyword>
<keyword evidence="1" id="KW-1133">Transmembrane helix</keyword>
<keyword evidence="1" id="KW-0472">Membrane</keyword>
<proteinExistence type="predicted"/>
<evidence type="ECO:0000313" key="2">
    <source>
        <dbReference type="EMBL" id="KOS40881.1"/>
    </source>
</evidence>
<evidence type="ECO:0000313" key="3">
    <source>
        <dbReference type="Proteomes" id="UP000037696"/>
    </source>
</evidence>
<feature type="transmembrane region" description="Helical" evidence="1">
    <location>
        <begin position="51"/>
        <end position="70"/>
    </location>
</feature>
<comment type="caution">
    <text evidence="2">The sequence shown here is derived from an EMBL/GenBank/DDBJ whole genome shotgun (WGS) entry which is preliminary data.</text>
</comment>
<organism evidence="2 3">
    <name type="scientific">Penicillium nordicum</name>
    <dbReference type="NCBI Taxonomy" id="229535"/>
    <lineage>
        <taxon>Eukaryota</taxon>
        <taxon>Fungi</taxon>
        <taxon>Dikarya</taxon>
        <taxon>Ascomycota</taxon>
        <taxon>Pezizomycotina</taxon>
        <taxon>Eurotiomycetes</taxon>
        <taxon>Eurotiomycetidae</taxon>
        <taxon>Eurotiales</taxon>
        <taxon>Aspergillaceae</taxon>
        <taxon>Penicillium</taxon>
    </lineage>
</organism>
<evidence type="ECO:0000256" key="1">
    <source>
        <dbReference type="SAM" id="Phobius"/>
    </source>
</evidence>
<protein>
    <submittedName>
        <fullName evidence="2">Uncharacterized protein</fullName>
    </submittedName>
</protein>